<evidence type="ECO:0000256" key="4">
    <source>
        <dbReference type="SAM" id="MobiDB-lite"/>
    </source>
</evidence>
<evidence type="ECO:0000256" key="1">
    <source>
        <dbReference type="ARBA" id="ARBA00023015"/>
    </source>
</evidence>
<dbReference type="InterPro" id="IPR004827">
    <property type="entry name" value="bZIP"/>
</dbReference>
<dbReference type="Gene3D" id="1.20.5.170">
    <property type="match status" value="1"/>
</dbReference>
<comment type="caution">
    <text evidence="6">The sequence shown here is derived from an EMBL/GenBank/DDBJ whole genome shotgun (WGS) entry which is preliminary data.</text>
</comment>
<dbReference type="GO" id="GO:0003700">
    <property type="term" value="F:DNA-binding transcription factor activity"/>
    <property type="evidence" value="ECO:0007669"/>
    <property type="project" value="InterPro"/>
</dbReference>
<dbReference type="GO" id="GO:0003677">
    <property type="term" value="F:DNA binding"/>
    <property type="evidence" value="ECO:0007669"/>
    <property type="project" value="UniProtKB-KW"/>
</dbReference>
<keyword evidence="3" id="KW-0804">Transcription</keyword>
<dbReference type="SUPFAM" id="SSF57959">
    <property type="entry name" value="Leucine zipper domain"/>
    <property type="match status" value="1"/>
</dbReference>
<accession>A0A8H4URN6</accession>
<reference evidence="6" key="2">
    <citation type="submission" date="2020-05" db="EMBL/GenBank/DDBJ databases">
        <authorList>
            <person name="Kim H.-S."/>
            <person name="Proctor R.H."/>
            <person name="Brown D.W."/>
        </authorList>
    </citation>
    <scope>NUCLEOTIDE SEQUENCE</scope>
    <source>
        <strain evidence="6">NRRL 22465</strain>
    </source>
</reference>
<dbReference type="PROSITE" id="PS00036">
    <property type="entry name" value="BZIP_BASIC"/>
    <property type="match status" value="1"/>
</dbReference>
<dbReference type="EMBL" id="JABEYC010000142">
    <property type="protein sequence ID" value="KAF4981970.1"/>
    <property type="molecule type" value="Genomic_DNA"/>
</dbReference>
<evidence type="ECO:0000313" key="7">
    <source>
        <dbReference type="Proteomes" id="UP000635477"/>
    </source>
</evidence>
<dbReference type="OrthoDB" id="295274at2759"/>
<feature type="compositionally biased region" description="Basic residues" evidence="4">
    <location>
        <begin position="121"/>
        <end position="131"/>
    </location>
</feature>
<evidence type="ECO:0000256" key="3">
    <source>
        <dbReference type="ARBA" id="ARBA00023163"/>
    </source>
</evidence>
<evidence type="ECO:0000259" key="5">
    <source>
        <dbReference type="PROSITE" id="PS00036"/>
    </source>
</evidence>
<dbReference type="CDD" id="cd14687">
    <property type="entry name" value="bZIP_ATF2"/>
    <property type="match status" value="1"/>
</dbReference>
<dbReference type="PRINTS" id="PR00043">
    <property type="entry name" value="LEUZIPPRJUN"/>
</dbReference>
<dbReference type="InterPro" id="IPR002112">
    <property type="entry name" value="Leuzip_Jun"/>
</dbReference>
<dbReference type="Proteomes" id="UP000635477">
    <property type="component" value="Unassembled WGS sequence"/>
</dbReference>
<keyword evidence="1" id="KW-0805">Transcription regulation</keyword>
<protein>
    <recommendedName>
        <fullName evidence="5">BZIP domain-containing protein</fullName>
    </recommendedName>
</protein>
<organism evidence="6 7">
    <name type="scientific">Fusarium zealandicum</name>
    <dbReference type="NCBI Taxonomy" id="1053134"/>
    <lineage>
        <taxon>Eukaryota</taxon>
        <taxon>Fungi</taxon>
        <taxon>Dikarya</taxon>
        <taxon>Ascomycota</taxon>
        <taxon>Pezizomycotina</taxon>
        <taxon>Sordariomycetes</taxon>
        <taxon>Hypocreomycetidae</taxon>
        <taxon>Hypocreales</taxon>
        <taxon>Nectriaceae</taxon>
        <taxon>Fusarium</taxon>
        <taxon>Fusarium staphyleae species complex</taxon>
    </lineage>
</organism>
<dbReference type="AlphaFoldDB" id="A0A8H4URN6"/>
<keyword evidence="2" id="KW-0238">DNA-binding</keyword>
<sequence>MDPSGPFSTPSWQQWWPPVDHVLPGSSMLMENISPYAQNEPQFDYFLRNCATDNTKYPTAGFDPSQSQYYPEPSTSESTHESTHPECSPISTTTSDRRASSSYGEKQKRKQITKDQTPAKASRRTSTRKRGSKVDVKNEIEDENERAPRRSQASVAATLASPDQEGDEFTRRLQERNRIASNKFRVRKREDAKRLRSDEEDMERINRDLSKCAADLTLQVYQLKMRLLQHTDCNCTLIQNYIANEANRYVKDIGDERPCPP</sequence>
<evidence type="ECO:0000313" key="6">
    <source>
        <dbReference type="EMBL" id="KAF4981970.1"/>
    </source>
</evidence>
<keyword evidence="7" id="KW-1185">Reference proteome</keyword>
<dbReference type="InterPro" id="IPR046347">
    <property type="entry name" value="bZIP_sf"/>
</dbReference>
<evidence type="ECO:0000256" key="2">
    <source>
        <dbReference type="ARBA" id="ARBA00023125"/>
    </source>
</evidence>
<feature type="region of interest" description="Disordered" evidence="4">
    <location>
        <begin position="54"/>
        <end position="167"/>
    </location>
</feature>
<gene>
    <name evidence="6" type="ORF">FZEAL_2316</name>
</gene>
<name>A0A8H4URN6_9HYPO</name>
<reference evidence="6" key="1">
    <citation type="journal article" date="2020" name="BMC Genomics">
        <title>Correction to: Identification and distribution of gene clusters required for synthesis of sphingolipid metabolism inhibitors in diverse species of the filamentous fungus Fusarium.</title>
        <authorList>
            <person name="Kim H.S."/>
            <person name="Lohmar J.M."/>
            <person name="Busman M."/>
            <person name="Brown D.W."/>
            <person name="Naumann T.A."/>
            <person name="Divon H.H."/>
            <person name="Lysoe E."/>
            <person name="Uhlig S."/>
            <person name="Proctor R.H."/>
        </authorList>
    </citation>
    <scope>NUCLEOTIDE SEQUENCE</scope>
    <source>
        <strain evidence="6">NRRL 22465</strain>
    </source>
</reference>
<feature type="domain" description="BZIP" evidence="5">
    <location>
        <begin position="172"/>
        <end position="187"/>
    </location>
</feature>
<proteinExistence type="predicted"/>